<protein>
    <recommendedName>
        <fullName evidence="4">Flavin reductase like domain-containing protein</fullName>
    </recommendedName>
</protein>
<dbReference type="Proteomes" id="UP001183615">
    <property type="component" value="Unassembled WGS sequence"/>
</dbReference>
<proteinExistence type="predicted"/>
<dbReference type="Gene3D" id="2.30.110.10">
    <property type="entry name" value="Electron Transport, Fmn-binding Protein, Chain A"/>
    <property type="match status" value="1"/>
</dbReference>
<evidence type="ECO:0000313" key="3">
    <source>
        <dbReference type="Proteomes" id="UP001183615"/>
    </source>
</evidence>
<evidence type="ECO:0000313" key="2">
    <source>
        <dbReference type="EMBL" id="MDT0446561.1"/>
    </source>
</evidence>
<name>A0ABU2SC73_9ACTN</name>
<dbReference type="SUPFAM" id="SSF50475">
    <property type="entry name" value="FMN-binding split barrel"/>
    <property type="match status" value="1"/>
</dbReference>
<dbReference type="InterPro" id="IPR012349">
    <property type="entry name" value="Split_barrel_FMN-bd"/>
</dbReference>
<evidence type="ECO:0000256" key="1">
    <source>
        <dbReference type="SAM" id="MobiDB-lite"/>
    </source>
</evidence>
<dbReference type="EMBL" id="JAVREV010000020">
    <property type="protein sequence ID" value="MDT0446561.1"/>
    <property type="molecule type" value="Genomic_DNA"/>
</dbReference>
<accession>A0ABU2SC73</accession>
<gene>
    <name evidence="2" type="ORF">RM779_28770</name>
</gene>
<feature type="compositionally biased region" description="Basic and acidic residues" evidence="1">
    <location>
        <begin position="83"/>
        <end position="96"/>
    </location>
</feature>
<feature type="region of interest" description="Disordered" evidence="1">
    <location>
        <begin position="74"/>
        <end position="109"/>
    </location>
</feature>
<organism evidence="2 3">
    <name type="scientific">Streptomyces johnsoniae</name>
    <dbReference type="NCBI Taxonomy" id="3075532"/>
    <lineage>
        <taxon>Bacteria</taxon>
        <taxon>Bacillati</taxon>
        <taxon>Actinomycetota</taxon>
        <taxon>Actinomycetes</taxon>
        <taxon>Kitasatosporales</taxon>
        <taxon>Streptomycetaceae</taxon>
        <taxon>Streptomyces</taxon>
    </lineage>
</organism>
<evidence type="ECO:0008006" key="4">
    <source>
        <dbReference type="Google" id="ProtNLM"/>
    </source>
</evidence>
<sequence>MSILYFGMPVVLLTTENDDETANIAPISCAWVLGQNVVLGLGDASRTPRNLAVRPELVLNVAVPGLWEQVERRAPLTGVDPVPESRRAVYRHEPDKFAPQASPPPTSIS</sequence>
<keyword evidence="3" id="KW-1185">Reference proteome</keyword>
<reference evidence="3" key="1">
    <citation type="submission" date="2023-07" db="EMBL/GenBank/DDBJ databases">
        <title>30 novel species of actinomycetes from the DSMZ collection.</title>
        <authorList>
            <person name="Nouioui I."/>
        </authorList>
    </citation>
    <scope>NUCLEOTIDE SEQUENCE [LARGE SCALE GENOMIC DNA]</scope>
    <source>
        <strain evidence="3">DSM 41886</strain>
    </source>
</reference>
<comment type="caution">
    <text evidence="2">The sequence shown here is derived from an EMBL/GenBank/DDBJ whole genome shotgun (WGS) entry which is preliminary data.</text>
</comment>